<organism evidence="1 2">
    <name type="scientific">Alternaria gaisen</name>
    <dbReference type="NCBI Taxonomy" id="167740"/>
    <lineage>
        <taxon>Eukaryota</taxon>
        <taxon>Fungi</taxon>
        <taxon>Dikarya</taxon>
        <taxon>Ascomycota</taxon>
        <taxon>Pezizomycotina</taxon>
        <taxon>Dothideomycetes</taxon>
        <taxon>Pleosporomycetidae</taxon>
        <taxon>Pleosporales</taxon>
        <taxon>Pleosporineae</taxon>
        <taxon>Pleosporaceae</taxon>
        <taxon>Alternaria</taxon>
        <taxon>Alternaria sect. Alternaria</taxon>
    </lineage>
</organism>
<evidence type="ECO:0000313" key="2">
    <source>
        <dbReference type="Proteomes" id="UP000293547"/>
    </source>
</evidence>
<name>A0ACB6FQ62_9PLEO</name>
<keyword evidence="2" id="KW-1185">Reference proteome</keyword>
<reference evidence="1 2" key="1">
    <citation type="journal article" date="2019" name="bioRxiv">
        <title>Genomics, evolutionary history and diagnostics of the Alternaria alternata species group including apple and Asian pear pathotypes.</title>
        <authorList>
            <person name="Armitage A.D."/>
            <person name="Cockerton H.M."/>
            <person name="Sreenivasaprasad S."/>
            <person name="Woodhall J.W."/>
            <person name="Lane C.R."/>
            <person name="Harrison R.J."/>
            <person name="Clarkson J.P."/>
        </authorList>
    </citation>
    <scope>NUCLEOTIDE SEQUENCE [LARGE SCALE GENOMIC DNA]</scope>
    <source>
        <strain evidence="1 2">FERA 650</strain>
    </source>
</reference>
<evidence type="ECO:0000313" key="1">
    <source>
        <dbReference type="EMBL" id="KAB2106552.1"/>
    </source>
</evidence>
<accession>A0ACB6FQ62</accession>
<protein>
    <submittedName>
        <fullName evidence="1">Uncharacterized protein</fullName>
    </submittedName>
</protein>
<gene>
    <name evidence="1" type="ORF">AG0111_0g4718</name>
</gene>
<dbReference type="Proteomes" id="UP000293547">
    <property type="component" value="Unassembled WGS sequence"/>
</dbReference>
<sequence length="388" mass="43436">MGVVELWTLYAFAVAFTFLRTYARISAVGYRQLQVDDYLVWIAILIYTAQCSLGYSLGVYVHGFANDGMTPHERSALSRDDPEYGMRVTGSKIQVAGWTTAACLLWSLKLCVALFYLRLTNGLYKYTTRIFVAFVFIGTSFIAVIFTIYFSCRPFHHYWQINPDPGNACTAAVSKNLIWVSFIFNVLTDIYLLLIPMPMLWKSSMKRYKKIAAMVVLGAGMLVIVCAVVKSFYLISDPHNSAELTASWGTRETFIAIFTTNLPMIFPLLKNWFAPFLSSTIGSSNSKPQKPPPGSDFRTIGGGFGDGGERVVRVSRAAAHRARNNATDLTFDNESEEHILNGQDVRLRYMQGATSQQQEKDIIVVTGQFDVATQDRSNILSKESVQVM</sequence>
<comment type="caution">
    <text evidence="1">The sequence shown here is derived from an EMBL/GenBank/DDBJ whole genome shotgun (WGS) entry which is preliminary data.</text>
</comment>
<dbReference type="EMBL" id="PDWZ02000004">
    <property type="protein sequence ID" value="KAB2106552.1"/>
    <property type="molecule type" value="Genomic_DNA"/>
</dbReference>
<proteinExistence type="predicted"/>